<evidence type="ECO:0000313" key="4">
    <source>
        <dbReference type="EMBL" id="NGN92287.1"/>
    </source>
</evidence>
<reference evidence="4 5" key="1">
    <citation type="submission" date="2020-02" db="EMBL/GenBank/DDBJ databases">
        <title>Whole-genome analyses of novel actinobacteria.</title>
        <authorList>
            <person name="Sahin N."/>
        </authorList>
    </citation>
    <scope>NUCLEOTIDE SEQUENCE [LARGE SCALE GENOMIC DNA]</scope>
    <source>
        <strain evidence="4 5">KC13</strain>
    </source>
</reference>
<dbReference type="InterPro" id="IPR048502">
    <property type="entry name" value="NamZ_N"/>
</dbReference>
<proteinExistence type="predicted"/>
<dbReference type="Proteomes" id="UP000483261">
    <property type="component" value="Unassembled WGS sequence"/>
</dbReference>
<evidence type="ECO:0000256" key="1">
    <source>
        <dbReference type="SAM" id="MobiDB-lite"/>
    </source>
</evidence>
<dbReference type="GO" id="GO:0033922">
    <property type="term" value="F:peptidoglycan beta-N-acetylmuramidase activity"/>
    <property type="evidence" value="ECO:0007669"/>
    <property type="project" value="InterPro"/>
</dbReference>
<dbReference type="PANTHER" id="PTHR42915:SF1">
    <property type="entry name" value="PEPTIDOGLYCAN BETA-N-ACETYLMURAMIDASE NAMZ"/>
    <property type="match status" value="1"/>
</dbReference>
<dbReference type="PANTHER" id="PTHR42915">
    <property type="entry name" value="HYPOTHETICAL 460 KDA PROTEIN IN FEUA-SIGW INTERGENIC REGION [PRECURSOR]"/>
    <property type="match status" value="1"/>
</dbReference>
<dbReference type="InterPro" id="IPR006311">
    <property type="entry name" value="TAT_signal"/>
</dbReference>
<feature type="compositionally biased region" description="Low complexity" evidence="1">
    <location>
        <begin position="27"/>
        <end position="46"/>
    </location>
</feature>
<dbReference type="RefSeq" id="WP_165110050.1">
    <property type="nucleotide sequence ID" value="NZ_JAALAA010000004.1"/>
</dbReference>
<feature type="region of interest" description="Disordered" evidence="1">
    <location>
        <begin position="27"/>
        <end position="48"/>
    </location>
</feature>
<dbReference type="InterPro" id="IPR048503">
    <property type="entry name" value="NamZ_C"/>
</dbReference>
<organism evidence="4 5">
    <name type="scientific">Nocardioides turkmenicus</name>
    <dbReference type="NCBI Taxonomy" id="2711220"/>
    <lineage>
        <taxon>Bacteria</taxon>
        <taxon>Bacillati</taxon>
        <taxon>Actinomycetota</taxon>
        <taxon>Actinomycetes</taxon>
        <taxon>Propionibacteriales</taxon>
        <taxon>Nocardioidaceae</taxon>
        <taxon>Nocardioides</taxon>
    </lineage>
</organism>
<dbReference type="InterPro" id="IPR008302">
    <property type="entry name" value="NamZ"/>
</dbReference>
<protein>
    <submittedName>
        <fullName evidence="4">DUF1343 domain-containing protein</fullName>
    </submittedName>
</protein>
<evidence type="ECO:0000313" key="5">
    <source>
        <dbReference type="Proteomes" id="UP000483261"/>
    </source>
</evidence>
<name>A0A6M1R7K1_9ACTN</name>
<dbReference type="PIRSF" id="PIRSF016719">
    <property type="entry name" value="UCP016719"/>
    <property type="match status" value="1"/>
</dbReference>
<sequence>MNNEVPRIDRRRLLGAVAAGAAATPLITGSSGAAGATETPAPTVEPLGREAVRPGADRAASEGWSVLSGERVGIITNPTGVLRNLRNIVDEMHESGAVQIAGVFGPEHGFRGTAQAGGSEGTFVDERTGLTVYDAYGANVAKMRELFTTADVETVVFDIQDVGSRFYTYIWTMWTAMQAAVATGKRFVALDRPNPVGGVARGPMMTAAYTSGVGAREIVQQHGMSVGELARFFDGEFLEEHAGGRLAQLDIVQVSGWRRRTLYADTGLDFVLPSPNMPTPDTALAYPGTCMFEGTNLSEGRGTTKPFELIGAPFVDHRWAAALEEAGLPGVTFREAYFNPSVNKHAGKVCGGVQVTIQDRDRFDPIRAGVEMLVTAKALYPEFAWRQDSWDTARPFWIDKLTGSTRLRTQIDAGATGDEVEAAWRDELAAFDTTRRQYLIYR</sequence>
<dbReference type="Pfam" id="PF07075">
    <property type="entry name" value="NamZ_N"/>
    <property type="match status" value="1"/>
</dbReference>
<keyword evidence="5" id="KW-1185">Reference proteome</keyword>
<dbReference type="PROSITE" id="PS51318">
    <property type="entry name" value="TAT"/>
    <property type="match status" value="1"/>
</dbReference>
<dbReference type="AlphaFoldDB" id="A0A6M1R7K1"/>
<accession>A0A6M1R7K1</accession>
<dbReference type="Gene3D" id="3.40.50.12170">
    <property type="entry name" value="Uncharacterised protein PF07075, DUF1343"/>
    <property type="match status" value="1"/>
</dbReference>
<dbReference type="Pfam" id="PF20732">
    <property type="entry name" value="NamZ_C"/>
    <property type="match status" value="1"/>
</dbReference>
<evidence type="ECO:0000259" key="2">
    <source>
        <dbReference type="Pfam" id="PF07075"/>
    </source>
</evidence>
<comment type="caution">
    <text evidence="4">The sequence shown here is derived from an EMBL/GenBank/DDBJ whole genome shotgun (WGS) entry which is preliminary data.</text>
</comment>
<gene>
    <name evidence="4" type="ORF">G5C66_05970</name>
</gene>
<feature type="domain" description="Peptidoglycan beta-N-acetylmuramidase NamZ N-terminal" evidence="2">
    <location>
        <begin position="72"/>
        <end position="280"/>
    </location>
</feature>
<evidence type="ECO:0000259" key="3">
    <source>
        <dbReference type="Pfam" id="PF20732"/>
    </source>
</evidence>
<feature type="domain" description="Peptidoglycan beta-N-acetylmuramidase NamZ C-terminal" evidence="3">
    <location>
        <begin position="284"/>
        <end position="441"/>
    </location>
</feature>
<dbReference type="EMBL" id="JAALAA010000004">
    <property type="protein sequence ID" value="NGN92287.1"/>
    <property type="molecule type" value="Genomic_DNA"/>
</dbReference>
<dbReference type="Gene3D" id="3.90.1150.140">
    <property type="match status" value="1"/>
</dbReference>